<feature type="transmembrane region" description="Helical" evidence="6">
    <location>
        <begin position="75"/>
        <end position="97"/>
    </location>
</feature>
<feature type="transmembrane region" description="Helical" evidence="6">
    <location>
        <begin position="358"/>
        <end position="378"/>
    </location>
</feature>
<keyword evidence="2 6" id="KW-0812">Transmembrane</keyword>
<evidence type="ECO:0000256" key="2">
    <source>
        <dbReference type="ARBA" id="ARBA00022692"/>
    </source>
</evidence>
<proteinExistence type="predicted"/>
<dbReference type="GO" id="GO:0016020">
    <property type="term" value="C:membrane"/>
    <property type="evidence" value="ECO:0007669"/>
    <property type="project" value="UniProtKB-SubCell"/>
</dbReference>
<dbReference type="OrthoDB" id="422206at2759"/>
<dbReference type="InParanoid" id="A0A1X2H4X4"/>
<evidence type="ECO:0000256" key="4">
    <source>
        <dbReference type="ARBA" id="ARBA00023136"/>
    </source>
</evidence>
<reference evidence="7 8" key="1">
    <citation type="submission" date="2016-07" db="EMBL/GenBank/DDBJ databases">
        <title>Pervasive Adenine N6-methylation of Active Genes in Fungi.</title>
        <authorList>
            <consortium name="DOE Joint Genome Institute"/>
            <person name="Mondo S.J."/>
            <person name="Dannebaum R.O."/>
            <person name="Kuo R.C."/>
            <person name="Labutti K."/>
            <person name="Haridas S."/>
            <person name="Kuo A."/>
            <person name="Salamov A."/>
            <person name="Ahrendt S.R."/>
            <person name="Lipzen A."/>
            <person name="Sullivan W."/>
            <person name="Andreopoulos W.B."/>
            <person name="Clum A."/>
            <person name="Lindquist E."/>
            <person name="Daum C."/>
            <person name="Ramamoorthy G.K."/>
            <person name="Gryganskyi A."/>
            <person name="Culley D."/>
            <person name="Magnuson J.K."/>
            <person name="James T.Y."/>
            <person name="O'Malley M.A."/>
            <person name="Stajich J.E."/>
            <person name="Spatafora J.W."/>
            <person name="Visel A."/>
            <person name="Grigoriev I.V."/>
        </authorList>
    </citation>
    <scope>NUCLEOTIDE SEQUENCE [LARGE SCALE GENOMIC DNA]</scope>
    <source>
        <strain evidence="7 8">NRRL 2496</strain>
    </source>
</reference>
<evidence type="ECO:0000256" key="3">
    <source>
        <dbReference type="ARBA" id="ARBA00022989"/>
    </source>
</evidence>
<dbReference type="InterPro" id="IPR036259">
    <property type="entry name" value="MFS_trans_sf"/>
</dbReference>
<dbReference type="Proteomes" id="UP000242180">
    <property type="component" value="Unassembled WGS sequence"/>
</dbReference>
<keyword evidence="4 6" id="KW-0472">Membrane</keyword>
<evidence type="ECO:0000313" key="7">
    <source>
        <dbReference type="EMBL" id="ORY93437.1"/>
    </source>
</evidence>
<comment type="subcellular location">
    <subcellularLocation>
        <location evidence="1">Membrane</location>
        <topology evidence="1">Multi-pass membrane protein</topology>
    </subcellularLocation>
</comment>
<dbReference type="InterPro" id="IPR049680">
    <property type="entry name" value="FLVCR1-2_SLC49-like"/>
</dbReference>
<feature type="compositionally biased region" description="Basic and acidic residues" evidence="5">
    <location>
        <begin position="27"/>
        <end position="42"/>
    </location>
</feature>
<feature type="transmembrane region" description="Helical" evidence="6">
    <location>
        <begin position="282"/>
        <end position="301"/>
    </location>
</feature>
<feature type="transmembrane region" description="Helical" evidence="6">
    <location>
        <begin position="251"/>
        <end position="270"/>
    </location>
</feature>
<feature type="transmembrane region" description="Helical" evidence="6">
    <location>
        <begin position="217"/>
        <end position="239"/>
    </location>
</feature>
<dbReference type="PANTHER" id="PTHR10924">
    <property type="entry name" value="MAJOR FACILITATOR SUPERFAMILY PROTEIN-RELATED"/>
    <property type="match status" value="1"/>
</dbReference>
<evidence type="ECO:0000313" key="8">
    <source>
        <dbReference type="Proteomes" id="UP000242180"/>
    </source>
</evidence>
<dbReference type="EMBL" id="MCGN01000009">
    <property type="protein sequence ID" value="ORY93437.1"/>
    <property type="molecule type" value="Genomic_DNA"/>
</dbReference>
<feature type="transmembrane region" description="Helical" evidence="6">
    <location>
        <begin position="117"/>
        <end position="137"/>
    </location>
</feature>
<comment type="caution">
    <text evidence="7">The sequence shown here is derived from an EMBL/GenBank/DDBJ whole genome shotgun (WGS) entry which is preliminary data.</text>
</comment>
<evidence type="ECO:0000256" key="6">
    <source>
        <dbReference type="SAM" id="Phobius"/>
    </source>
</evidence>
<dbReference type="PANTHER" id="PTHR10924:SF6">
    <property type="entry name" value="SOLUTE CARRIER FAMILY 49 MEMBER A3"/>
    <property type="match status" value="1"/>
</dbReference>
<dbReference type="OMA" id="MNAVAFF"/>
<evidence type="ECO:0000256" key="5">
    <source>
        <dbReference type="SAM" id="MobiDB-lite"/>
    </source>
</evidence>
<keyword evidence="8" id="KW-1185">Reference proteome</keyword>
<organism evidence="7 8">
    <name type="scientific">Syncephalastrum racemosum</name>
    <name type="common">Filamentous fungus</name>
    <dbReference type="NCBI Taxonomy" id="13706"/>
    <lineage>
        <taxon>Eukaryota</taxon>
        <taxon>Fungi</taxon>
        <taxon>Fungi incertae sedis</taxon>
        <taxon>Mucoromycota</taxon>
        <taxon>Mucoromycotina</taxon>
        <taxon>Mucoromycetes</taxon>
        <taxon>Mucorales</taxon>
        <taxon>Syncephalastraceae</taxon>
        <taxon>Syncephalastrum</taxon>
    </lineage>
</organism>
<dbReference type="Gene3D" id="1.20.1250.20">
    <property type="entry name" value="MFS general substrate transporter like domains"/>
    <property type="match status" value="2"/>
</dbReference>
<gene>
    <name evidence="7" type="ORF">BCR43DRAFT_553077</name>
</gene>
<sequence>MTTTASSDGHETSHTIIVPSPVQQESSDEKDWLPKQEEKREGLSAGDPESLSTDPRNLHSGYDGHDGGSLKTHPLAWIALFFLVVLRSAVSIFQNTFSPIPKTVAHYLSVDLSAVNWLFNIQAVVYIGLSFFTGWIFERFGTKKSVSVWFPEDRRATAGMFIIMVAAICTAAVVPQFFIPARSPVPVSFTPPVDEQTPIEKPSFLRCTIQLMKMPPFWILCGIHGINVGLSIAWGALLNQAITPYGYSDSQAGNMVAVAMAAGAIGSLAAGPMLDLTKRHKLFLKLMAPFMCSTYIALIFISKQPDFLHIFSASLSWPIPESISTSILWQCAQVVGFVLVLILDKFRDPTGSPPDNMYRGLIFQASMAGASVILSVIYNGPMKRTDAQEAQKASRLERQYTRDADIGT</sequence>
<dbReference type="AlphaFoldDB" id="A0A1X2H4X4"/>
<accession>A0A1X2H4X4</accession>
<evidence type="ECO:0000256" key="1">
    <source>
        <dbReference type="ARBA" id="ARBA00004141"/>
    </source>
</evidence>
<name>A0A1X2H4X4_SYNRA</name>
<feature type="region of interest" description="Disordered" evidence="5">
    <location>
        <begin position="1"/>
        <end position="58"/>
    </location>
</feature>
<dbReference type="SUPFAM" id="SSF103473">
    <property type="entry name" value="MFS general substrate transporter"/>
    <property type="match status" value="1"/>
</dbReference>
<feature type="transmembrane region" description="Helical" evidence="6">
    <location>
        <begin position="158"/>
        <end position="179"/>
    </location>
</feature>
<keyword evidence="3 6" id="KW-1133">Transmembrane helix</keyword>
<protein>
    <submittedName>
        <fullName evidence="7">Major facilitator superfamily domain-containing protein</fullName>
    </submittedName>
</protein>